<dbReference type="EMBL" id="FSRO01000001">
    <property type="protein sequence ID" value="SIO42117.1"/>
    <property type="molecule type" value="Genomic_DNA"/>
</dbReference>
<keyword evidence="2" id="KW-1185">Reference proteome</keyword>
<dbReference type="STRING" id="44575.SAMN05216419_100463"/>
<dbReference type="Proteomes" id="UP000185062">
    <property type="component" value="Unassembled WGS sequence"/>
</dbReference>
<dbReference type="Pfam" id="PF07021">
    <property type="entry name" value="MetW"/>
    <property type="match status" value="1"/>
</dbReference>
<reference evidence="1 2" key="1">
    <citation type="submission" date="2016-12" db="EMBL/GenBank/DDBJ databases">
        <authorList>
            <person name="Song W.-J."/>
            <person name="Kurnit D.M."/>
        </authorList>
    </citation>
    <scope>NUCLEOTIDE SEQUENCE [LARGE SCALE GENOMIC DNA]</scope>
    <source>
        <strain evidence="1 2">ATCC 49181</strain>
    </source>
</reference>
<dbReference type="RefSeq" id="WP_028460829.1">
    <property type="nucleotide sequence ID" value="NZ_FSRO01000001.1"/>
</dbReference>
<dbReference type="eggNOG" id="COG2226">
    <property type="taxonomic scope" value="Bacteria"/>
</dbReference>
<evidence type="ECO:0000313" key="2">
    <source>
        <dbReference type="Proteomes" id="UP000185062"/>
    </source>
</evidence>
<accession>A0A1N6JD16</accession>
<sequence length="206" mass="23721">MEIDMMNPAIPPIVSRPDFAAIAEWVRPGAKVLDLGCGDGSLLRYLQETRDIFGYGVEIDDDNVLGCFNNKVNVIQNDLESGLSSFESESFDYVILSQTLQAMRHTENLIQEMLRVGKEGIVSFPNFGYWRNRVQVIFGHMPVSETLPYHWFDTPNIHLCTLGDFEELCRLRGAHILERRVMNANRQITLWPNLMGMLAFYRFERD</sequence>
<dbReference type="CDD" id="cd02440">
    <property type="entry name" value="AdoMet_MTases"/>
    <property type="match status" value="1"/>
</dbReference>
<name>A0A1N6JD16_9PROT</name>
<dbReference type="NCBIfam" id="TIGR02081">
    <property type="entry name" value="metW"/>
    <property type="match status" value="1"/>
</dbReference>
<organism evidence="1 2">
    <name type="scientific">Nitrosomonas cryotolerans ATCC 49181</name>
    <dbReference type="NCBI Taxonomy" id="1131553"/>
    <lineage>
        <taxon>Bacteria</taxon>
        <taxon>Pseudomonadati</taxon>
        <taxon>Pseudomonadota</taxon>
        <taxon>Betaproteobacteria</taxon>
        <taxon>Nitrosomonadales</taxon>
        <taxon>Nitrosomonadaceae</taxon>
        <taxon>Nitrosomonas</taxon>
    </lineage>
</organism>
<evidence type="ECO:0000313" key="1">
    <source>
        <dbReference type="EMBL" id="SIO42117.1"/>
    </source>
</evidence>
<dbReference type="InterPro" id="IPR029063">
    <property type="entry name" value="SAM-dependent_MTases_sf"/>
</dbReference>
<protein>
    <submittedName>
        <fullName evidence="1">Methionine biosynthesis protein MetW</fullName>
    </submittedName>
</protein>
<dbReference type="Gene3D" id="3.40.50.150">
    <property type="entry name" value="Vaccinia Virus protein VP39"/>
    <property type="match status" value="1"/>
</dbReference>
<dbReference type="AlphaFoldDB" id="A0A1N6JD16"/>
<dbReference type="InterPro" id="IPR010743">
    <property type="entry name" value="Methionine_synth_MetW"/>
</dbReference>
<gene>
    <name evidence="1" type="ORF">SAMN02743940_2503</name>
</gene>
<proteinExistence type="predicted"/>
<dbReference type="SUPFAM" id="SSF53335">
    <property type="entry name" value="S-adenosyl-L-methionine-dependent methyltransferases"/>
    <property type="match status" value="1"/>
</dbReference>